<organism evidence="4 5">
    <name type="scientific">Rhizobium grahamii</name>
    <dbReference type="NCBI Taxonomy" id="1120045"/>
    <lineage>
        <taxon>Bacteria</taxon>
        <taxon>Pseudomonadati</taxon>
        <taxon>Pseudomonadota</taxon>
        <taxon>Alphaproteobacteria</taxon>
        <taxon>Hyphomicrobiales</taxon>
        <taxon>Rhizobiaceae</taxon>
        <taxon>Rhizobium/Agrobacterium group</taxon>
        <taxon>Rhizobium</taxon>
    </lineage>
</organism>
<dbReference type="PANTHER" id="PTHR43708:SF3">
    <property type="entry name" value="OXIDOREDUCTASE"/>
    <property type="match status" value="1"/>
</dbReference>
<feature type="region of interest" description="Disordered" evidence="1">
    <location>
        <begin position="1"/>
        <end position="20"/>
    </location>
</feature>
<accession>A0A5Q0CCC8</accession>
<dbReference type="GO" id="GO:0000166">
    <property type="term" value="F:nucleotide binding"/>
    <property type="evidence" value="ECO:0007669"/>
    <property type="project" value="InterPro"/>
</dbReference>
<dbReference type="Proteomes" id="UP000326881">
    <property type="component" value="Plasmid unnamed"/>
</dbReference>
<evidence type="ECO:0000259" key="2">
    <source>
        <dbReference type="Pfam" id="PF01408"/>
    </source>
</evidence>
<dbReference type="InterPro" id="IPR000683">
    <property type="entry name" value="Gfo/Idh/MocA-like_OxRdtase_N"/>
</dbReference>
<reference evidence="4 5" key="1">
    <citation type="submission" date="2019-08" db="EMBL/GenBank/DDBJ databases">
        <title>Prosopis cineraria nodule microbiome.</title>
        <authorList>
            <person name="Ali R."/>
            <person name="Chaluvadi S.R."/>
            <person name="Wang X."/>
        </authorList>
    </citation>
    <scope>NUCLEOTIDE SEQUENCE [LARGE SCALE GENOMIC DNA]</scope>
    <source>
        <strain evidence="4 5">BG7</strain>
        <plasmid evidence="4 5">unnamed</plasmid>
    </source>
</reference>
<dbReference type="OrthoDB" id="9815825at2"/>
<dbReference type="EMBL" id="CP043499">
    <property type="protein sequence ID" value="QFY63518.1"/>
    <property type="molecule type" value="Genomic_DNA"/>
</dbReference>
<evidence type="ECO:0000256" key="1">
    <source>
        <dbReference type="SAM" id="MobiDB-lite"/>
    </source>
</evidence>
<gene>
    <name evidence="4" type="ORF">FZ934_25065</name>
</gene>
<proteinExistence type="predicted"/>
<evidence type="ECO:0000259" key="3">
    <source>
        <dbReference type="Pfam" id="PF22725"/>
    </source>
</evidence>
<evidence type="ECO:0000313" key="5">
    <source>
        <dbReference type="Proteomes" id="UP000326881"/>
    </source>
</evidence>
<dbReference type="Pfam" id="PF01408">
    <property type="entry name" value="GFO_IDH_MocA"/>
    <property type="match status" value="1"/>
</dbReference>
<dbReference type="InterPro" id="IPR036291">
    <property type="entry name" value="NAD(P)-bd_dom_sf"/>
</dbReference>
<keyword evidence="4" id="KW-0614">Plasmid</keyword>
<protein>
    <submittedName>
        <fullName evidence="4">Gfo/Idh/MocA family oxidoreductase</fullName>
    </submittedName>
</protein>
<dbReference type="InterPro" id="IPR055170">
    <property type="entry name" value="GFO_IDH_MocA-like_dom"/>
</dbReference>
<dbReference type="SUPFAM" id="SSF51735">
    <property type="entry name" value="NAD(P)-binding Rossmann-fold domains"/>
    <property type="match status" value="1"/>
</dbReference>
<geneLocation type="plasmid" evidence="4 5">
    <name>unnamed</name>
</geneLocation>
<evidence type="ECO:0000313" key="4">
    <source>
        <dbReference type="EMBL" id="QFY63518.1"/>
    </source>
</evidence>
<dbReference type="RefSeq" id="WP_153273479.1">
    <property type="nucleotide sequence ID" value="NZ_CP043499.1"/>
</dbReference>
<keyword evidence="5" id="KW-1185">Reference proteome</keyword>
<dbReference type="SUPFAM" id="SSF55347">
    <property type="entry name" value="Glyceraldehyde-3-phosphate dehydrogenase-like, C-terminal domain"/>
    <property type="match status" value="1"/>
</dbReference>
<dbReference type="PANTHER" id="PTHR43708">
    <property type="entry name" value="CONSERVED EXPRESSED OXIDOREDUCTASE (EUROFUNG)"/>
    <property type="match status" value="1"/>
</dbReference>
<dbReference type="Pfam" id="PF22725">
    <property type="entry name" value="GFO_IDH_MocA_C3"/>
    <property type="match status" value="1"/>
</dbReference>
<dbReference type="KEGG" id="rgr:FZ934_25065"/>
<sequence length="404" mass="43964">MQEEKRGRTSNVQLPKSSRPIRMGIVGGSGGFIGPVHAIAARMDNRYQLVAGALSSNPETAKRAGAEWFLSPERSYTSYQDMARQEAARPDGIEVVAITTPNFTHHEIARTFLEAGIHVVCDKPITTTLQDARDLVQRAADSDLLFAVPHAFAAYPMVRQAQAMIANGELGDIRLVHVEFVMDWLTRPIDQTGDGQAAWRTDPKRSGPGGAIADIGTHAWHLAQFVSGQRVTELLADIDSLVPGRRLDDNAHVLLRFENGARGTMIITQVAPGNDCGLRIRVYGTEGGIEWRQDDVDVLRYTPTDQAPRLLSKGNSGLLPESYMMTRVPKGHPEGYLEGFANVYSEVAVAIEAKREGRPVDVPLFFATAVEGLAGVAFVEAALASQAGGNVWVDPGRYIRGDIQ</sequence>
<dbReference type="AlphaFoldDB" id="A0A5Q0CCC8"/>
<feature type="domain" description="Gfo/Idh/MocA-like oxidoreductase N-terminal" evidence="2">
    <location>
        <begin position="21"/>
        <end position="148"/>
    </location>
</feature>
<dbReference type="InterPro" id="IPR051317">
    <property type="entry name" value="Gfo/Idh/MocA_oxidoreduct"/>
</dbReference>
<dbReference type="Gene3D" id="3.40.50.720">
    <property type="entry name" value="NAD(P)-binding Rossmann-like Domain"/>
    <property type="match status" value="1"/>
</dbReference>
<feature type="domain" description="GFO/IDH/MocA-like oxidoreductase" evidence="3">
    <location>
        <begin position="158"/>
        <end position="290"/>
    </location>
</feature>
<dbReference type="Gene3D" id="3.30.360.10">
    <property type="entry name" value="Dihydrodipicolinate Reductase, domain 2"/>
    <property type="match status" value="1"/>
</dbReference>
<name>A0A5Q0CCC8_9HYPH</name>